<evidence type="ECO:0000313" key="1">
    <source>
        <dbReference type="EMBL" id="EMM95975.1"/>
    </source>
</evidence>
<name>M6HFV2_LEPIR</name>
<evidence type="ECO:0000313" key="2">
    <source>
        <dbReference type="Proteomes" id="UP000012089"/>
    </source>
</evidence>
<organism evidence="1 2">
    <name type="scientific">Leptospira interrogans serovar Zanoni str. LT2156</name>
    <dbReference type="NCBI Taxonomy" id="1001601"/>
    <lineage>
        <taxon>Bacteria</taxon>
        <taxon>Pseudomonadati</taxon>
        <taxon>Spirochaetota</taxon>
        <taxon>Spirochaetia</taxon>
        <taxon>Leptospirales</taxon>
        <taxon>Leptospiraceae</taxon>
        <taxon>Leptospira</taxon>
    </lineage>
</organism>
<dbReference type="EMBL" id="AFMF02000026">
    <property type="protein sequence ID" value="EMM95975.1"/>
    <property type="molecule type" value="Genomic_DNA"/>
</dbReference>
<dbReference type="Proteomes" id="UP000012089">
    <property type="component" value="Unassembled WGS sequence"/>
</dbReference>
<gene>
    <name evidence="1" type="ORF">LEP1GSC158_3462</name>
</gene>
<reference evidence="1 2" key="1">
    <citation type="submission" date="2013-01" db="EMBL/GenBank/DDBJ databases">
        <authorList>
            <person name="Harkins D.M."/>
            <person name="Durkin A.S."/>
            <person name="Brinkac L.M."/>
            <person name="Haft D.H."/>
            <person name="Selengut J.D."/>
            <person name="Sanka R."/>
            <person name="DePew J."/>
            <person name="Purushe J."/>
            <person name="Tulsiani S.M."/>
            <person name="Graham G.C."/>
            <person name="Burns M.-A."/>
            <person name="Dohnt M.F."/>
            <person name="Smythe L.D."/>
            <person name="McKay D.B."/>
            <person name="Craig S.B."/>
            <person name="Vinetz J.M."/>
            <person name="Sutton G.G."/>
            <person name="Nierman W.C."/>
            <person name="Fouts D.E."/>
        </authorList>
    </citation>
    <scope>NUCLEOTIDE SEQUENCE [LARGE SCALE GENOMIC DNA]</scope>
    <source>
        <strain evidence="1 2">LT2156</strain>
    </source>
</reference>
<protein>
    <submittedName>
        <fullName evidence="1">Uncharacterized protein</fullName>
    </submittedName>
</protein>
<proteinExistence type="predicted"/>
<comment type="caution">
    <text evidence="1">The sequence shown here is derived from an EMBL/GenBank/DDBJ whole genome shotgun (WGS) entry which is preliminary data.</text>
</comment>
<sequence>MEKVVGFRPCEFRLQGKDSPTENVQILLSNKSRKDVDE</sequence>
<dbReference type="AlphaFoldDB" id="M6HFV2"/>
<accession>M6HFV2</accession>